<organism evidence="2 3">
    <name type="scientific">Helianthus annuus</name>
    <name type="common">Common sunflower</name>
    <dbReference type="NCBI Taxonomy" id="4232"/>
    <lineage>
        <taxon>Eukaryota</taxon>
        <taxon>Viridiplantae</taxon>
        <taxon>Streptophyta</taxon>
        <taxon>Embryophyta</taxon>
        <taxon>Tracheophyta</taxon>
        <taxon>Spermatophyta</taxon>
        <taxon>Magnoliopsida</taxon>
        <taxon>eudicotyledons</taxon>
        <taxon>Gunneridae</taxon>
        <taxon>Pentapetalae</taxon>
        <taxon>asterids</taxon>
        <taxon>campanulids</taxon>
        <taxon>Asterales</taxon>
        <taxon>Asteraceae</taxon>
        <taxon>Asteroideae</taxon>
        <taxon>Heliantheae alliance</taxon>
        <taxon>Heliantheae</taxon>
        <taxon>Helianthus</taxon>
    </lineage>
</organism>
<evidence type="ECO:0000313" key="3">
    <source>
        <dbReference type="Proteomes" id="UP000215914"/>
    </source>
</evidence>
<reference evidence="2" key="1">
    <citation type="journal article" date="2017" name="Nature">
        <title>The sunflower genome provides insights into oil metabolism, flowering and Asterid evolution.</title>
        <authorList>
            <person name="Badouin H."/>
            <person name="Gouzy J."/>
            <person name="Grassa C.J."/>
            <person name="Murat F."/>
            <person name="Staton S.E."/>
            <person name="Cottret L."/>
            <person name="Lelandais-Briere C."/>
            <person name="Owens G.L."/>
            <person name="Carrere S."/>
            <person name="Mayjonade B."/>
            <person name="Legrand L."/>
            <person name="Gill N."/>
            <person name="Kane N.C."/>
            <person name="Bowers J.E."/>
            <person name="Hubner S."/>
            <person name="Bellec A."/>
            <person name="Berard A."/>
            <person name="Berges H."/>
            <person name="Blanchet N."/>
            <person name="Boniface M.C."/>
            <person name="Brunel D."/>
            <person name="Catrice O."/>
            <person name="Chaidir N."/>
            <person name="Claudel C."/>
            <person name="Donnadieu C."/>
            <person name="Faraut T."/>
            <person name="Fievet G."/>
            <person name="Helmstetter N."/>
            <person name="King M."/>
            <person name="Knapp S.J."/>
            <person name="Lai Z."/>
            <person name="Le Paslier M.C."/>
            <person name="Lippi Y."/>
            <person name="Lorenzon L."/>
            <person name="Mandel J.R."/>
            <person name="Marage G."/>
            <person name="Marchand G."/>
            <person name="Marquand E."/>
            <person name="Bret-Mestries E."/>
            <person name="Morien E."/>
            <person name="Nambeesan S."/>
            <person name="Nguyen T."/>
            <person name="Pegot-Espagnet P."/>
            <person name="Pouilly N."/>
            <person name="Raftis F."/>
            <person name="Sallet E."/>
            <person name="Schiex T."/>
            <person name="Thomas J."/>
            <person name="Vandecasteele C."/>
            <person name="Vares D."/>
            <person name="Vear F."/>
            <person name="Vautrin S."/>
            <person name="Crespi M."/>
            <person name="Mangin B."/>
            <person name="Burke J.M."/>
            <person name="Salse J."/>
            <person name="Munos S."/>
            <person name="Vincourt P."/>
            <person name="Rieseberg L.H."/>
            <person name="Langlade N.B."/>
        </authorList>
    </citation>
    <scope>NUCLEOTIDE SEQUENCE</scope>
    <source>
        <tissue evidence="2">Leaves</tissue>
    </source>
</reference>
<keyword evidence="3" id="KW-1185">Reference proteome</keyword>
<dbReference type="Proteomes" id="UP000215914">
    <property type="component" value="Unassembled WGS sequence"/>
</dbReference>
<feature type="compositionally biased region" description="Polar residues" evidence="1">
    <location>
        <begin position="349"/>
        <end position="362"/>
    </location>
</feature>
<accession>A0A9K3NFM1</accession>
<evidence type="ECO:0000313" key="2">
    <source>
        <dbReference type="EMBL" id="KAF5797783.1"/>
    </source>
</evidence>
<dbReference type="AlphaFoldDB" id="A0A9K3NFM1"/>
<feature type="region of interest" description="Disordered" evidence="1">
    <location>
        <begin position="306"/>
        <end position="362"/>
    </location>
</feature>
<dbReference type="EMBL" id="MNCJ02000322">
    <property type="protein sequence ID" value="KAF5797783.1"/>
    <property type="molecule type" value="Genomic_DNA"/>
</dbReference>
<name>A0A9K3NFM1_HELAN</name>
<proteinExistence type="predicted"/>
<sequence length="362" mass="38512">MEEVIQNISFDQPDPSSENILFDRVLDVIDVALESDAPSSSASKGKGILVKEEDVDMLTERKYLALVQKDLLGKLFDREQLKLQAFRAKVDSLDPSSEWASRLSIWNEKTSDLENLLDDSSDIDDENSDDRSSGALASVSRTIVTYIRRRFGEGSSSVPTSSGLVNVSSFEVSAPAVTSVSGDVHVSLPSVLAAFSAPSSTITVFVTGISSLGSSSSSGNPLILFGVSTTPLFSTFPSLPGSGNLFATFVGISSSTVPLVFTALPPCSSSSYVYPRDTRPAGPQLKKPVVSAYTPKSSKKFRLKVAFGPRPPHPVAPRPTVSSSAPQSRGTSPSGDKPFPRAYAGKICRSSSGHPKTNQGYH</sequence>
<protein>
    <submittedName>
        <fullName evidence="2">Uncharacterized protein</fullName>
    </submittedName>
</protein>
<comment type="caution">
    <text evidence="2">The sequence shown here is derived from an EMBL/GenBank/DDBJ whole genome shotgun (WGS) entry which is preliminary data.</text>
</comment>
<dbReference type="Gramene" id="mRNA:HanXRQr2_Chr07g0284801">
    <property type="protein sequence ID" value="CDS:HanXRQr2_Chr07g0284801.1"/>
    <property type="gene ID" value="HanXRQr2_Chr07g0284801"/>
</dbReference>
<evidence type="ECO:0000256" key="1">
    <source>
        <dbReference type="SAM" id="MobiDB-lite"/>
    </source>
</evidence>
<feature type="compositionally biased region" description="Polar residues" evidence="1">
    <location>
        <begin position="320"/>
        <end position="334"/>
    </location>
</feature>
<gene>
    <name evidence="2" type="ORF">HanXRQr2_Chr07g0284801</name>
</gene>
<reference evidence="2" key="2">
    <citation type="submission" date="2020-06" db="EMBL/GenBank/DDBJ databases">
        <title>Helianthus annuus Genome sequencing and assembly Release 2.</title>
        <authorList>
            <person name="Gouzy J."/>
            <person name="Langlade N."/>
            <person name="Munos S."/>
        </authorList>
    </citation>
    <scope>NUCLEOTIDE SEQUENCE</scope>
    <source>
        <tissue evidence="2">Leaves</tissue>
    </source>
</reference>